<reference evidence="2 3" key="1">
    <citation type="submission" date="2015-07" db="EMBL/GenBank/DDBJ databases">
        <authorList>
            <person name="Noorani M."/>
        </authorList>
    </citation>
    <scope>NUCLEOTIDE SEQUENCE [LARGE SCALE GENOMIC DNA]</scope>
    <source>
        <strain evidence="2">BBA 69670</strain>
    </source>
</reference>
<dbReference type="EMBL" id="CYGV01001331">
    <property type="protein sequence ID" value="CUA72955.1"/>
    <property type="molecule type" value="Genomic_DNA"/>
</dbReference>
<feature type="region of interest" description="Disordered" evidence="1">
    <location>
        <begin position="266"/>
        <end position="326"/>
    </location>
</feature>
<evidence type="ECO:0000256" key="1">
    <source>
        <dbReference type="SAM" id="MobiDB-lite"/>
    </source>
</evidence>
<organism evidence="2 3">
    <name type="scientific">Rhizoctonia solani</name>
    <dbReference type="NCBI Taxonomy" id="456999"/>
    <lineage>
        <taxon>Eukaryota</taxon>
        <taxon>Fungi</taxon>
        <taxon>Dikarya</taxon>
        <taxon>Basidiomycota</taxon>
        <taxon>Agaricomycotina</taxon>
        <taxon>Agaricomycetes</taxon>
        <taxon>Cantharellales</taxon>
        <taxon>Ceratobasidiaceae</taxon>
        <taxon>Rhizoctonia</taxon>
    </lineage>
</organism>
<dbReference type="Proteomes" id="UP000044841">
    <property type="component" value="Unassembled WGS sequence"/>
</dbReference>
<accession>A0A0K6G368</accession>
<evidence type="ECO:0000313" key="3">
    <source>
        <dbReference type="Proteomes" id="UP000044841"/>
    </source>
</evidence>
<keyword evidence="3" id="KW-1185">Reference proteome</keyword>
<evidence type="ECO:0000313" key="2">
    <source>
        <dbReference type="EMBL" id="CUA72955.1"/>
    </source>
</evidence>
<sequence>MDVLPTCLMSSPKLTKTKTAENLDPASLKKTRGTSSEAASEIAVLSIKVDQEDSIKSWAEEIWAFLKGKEEAAVSISPLNSQTAIKLQEKLKDIGLKLRLDWWADSRVAYFRMPTRIHSRPLAEWLNNVLPGLSASIEGLGCGNQFLVNGGDEKITLEDGSHCVPDAALLIRQDKGGVNVCKHRVLIESMASQTHADGKRKAVRYLTQSNNTVHAVLLLNFKNRPTKSAPKSGPCKAVLEVWARKKSKHPAINFPYDLCGLAEDDASDDEMDEETPDDGQQGGTAPLAQVDQQQQGGQSAETPPLVSTKEATAADSSEDSWNDDTKVDIIEPLLPALTNEEPPVEMKESYLVYDETPGAVLDADMFLDAYYFIRICRMNPGKGLTWEERQIKVPLTPLRKSVEDTVAEYRSELRRIELGRPVKRKAQSGGARATLEVEGPVKKPRATSSEG</sequence>
<dbReference type="AlphaFoldDB" id="A0A0K6G368"/>
<proteinExistence type="predicted"/>
<name>A0A0K6G368_9AGAM</name>
<feature type="region of interest" description="Disordered" evidence="1">
    <location>
        <begin position="420"/>
        <end position="451"/>
    </location>
</feature>
<feature type="compositionally biased region" description="Acidic residues" evidence="1">
    <location>
        <begin position="266"/>
        <end position="277"/>
    </location>
</feature>
<gene>
    <name evidence="2" type="ORF">RSOLAG22IIIB_10431</name>
</gene>
<protein>
    <submittedName>
        <fullName evidence="2">Uncharacterized protein</fullName>
    </submittedName>
</protein>